<dbReference type="InterPro" id="IPR002925">
    <property type="entry name" value="Dienelactn_hydro"/>
</dbReference>
<dbReference type="Proteomes" id="UP000673375">
    <property type="component" value="Unassembled WGS sequence"/>
</dbReference>
<accession>A0ABS4CP22</accession>
<organism evidence="2 3">
    <name type="scientific">Enterococcus larvae</name>
    <dbReference type="NCBI Taxonomy" id="2794352"/>
    <lineage>
        <taxon>Bacteria</taxon>
        <taxon>Bacillati</taxon>
        <taxon>Bacillota</taxon>
        <taxon>Bacilli</taxon>
        <taxon>Lactobacillales</taxon>
        <taxon>Enterococcaceae</taxon>
        <taxon>Enterococcus</taxon>
    </lineage>
</organism>
<reference evidence="2 3" key="1">
    <citation type="submission" date="2020-12" db="EMBL/GenBank/DDBJ databases">
        <title>Vagococcus allomyrinae sp. nov. and Enterococcus lavae sp. nov., isolated from the larvae of Allomyrina dichotoma.</title>
        <authorList>
            <person name="Lee S.D."/>
        </authorList>
    </citation>
    <scope>NUCLEOTIDE SEQUENCE [LARGE SCALE GENOMIC DNA]</scope>
    <source>
        <strain evidence="2 3">BWM-S5</strain>
    </source>
</reference>
<dbReference type="Gene3D" id="3.40.50.1820">
    <property type="entry name" value="alpha/beta hydrolase"/>
    <property type="match status" value="1"/>
</dbReference>
<evidence type="ECO:0000313" key="3">
    <source>
        <dbReference type="Proteomes" id="UP000673375"/>
    </source>
</evidence>
<feature type="domain" description="Dienelactone hydrolase" evidence="1">
    <location>
        <begin position="72"/>
        <end position="180"/>
    </location>
</feature>
<name>A0ABS4CP22_9ENTE</name>
<dbReference type="EMBL" id="JAEDXU010000015">
    <property type="protein sequence ID" value="MBP1048329.1"/>
    <property type="molecule type" value="Genomic_DNA"/>
</dbReference>
<protein>
    <submittedName>
        <fullName evidence="2">Alpha/beta hydrolase</fullName>
    </submittedName>
</protein>
<dbReference type="SUPFAM" id="SSF53474">
    <property type="entry name" value="alpha/beta-Hydrolases"/>
    <property type="match status" value="1"/>
</dbReference>
<dbReference type="RefSeq" id="WP_209559098.1">
    <property type="nucleotide sequence ID" value="NZ_JAEDXU010000015.1"/>
</dbReference>
<evidence type="ECO:0000313" key="2">
    <source>
        <dbReference type="EMBL" id="MBP1048329.1"/>
    </source>
</evidence>
<proteinExistence type="predicted"/>
<dbReference type="Pfam" id="PF01738">
    <property type="entry name" value="DLH"/>
    <property type="match status" value="1"/>
</dbReference>
<evidence type="ECO:0000259" key="1">
    <source>
        <dbReference type="Pfam" id="PF01738"/>
    </source>
</evidence>
<comment type="caution">
    <text evidence="2">The sequence shown here is derived from an EMBL/GenBank/DDBJ whole genome shotgun (WGS) entry which is preliminary data.</text>
</comment>
<keyword evidence="2" id="KW-0378">Hydrolase</keyword>
<dbReference type="InterPro" id="IPR029058">
    <property type="entry name" value="AB_hydrolase_fold"/>
</dbReference>
<dbReference type="GO" id="GO:0016787">
    <property type="term" value="F:hydrolase activity"/>
    <property type="evidence" value="ECO:0007669"/>
    <property type="project" value="UniProtKB-KW"/>
</dbReference>
<keyword evidence="3" id="KW-1185">Reference proteome</keyword>
<gene>
    <name evidence="2" type="ORF">I6N96_18700</name>
</gene>
<sequence length="196" mass="21944">MKYIFKEGTGQNFLLLHGTGGDEESLLDIAAYLDPTSTVLSFRGRVIEGEMNRFFKRNGLNQFDIESLEEETDHLLDEIIKISEEKGIAVSDWTILGYSNGANIAGHLLLERQSDLKIAALLHPMSLGVDTQQTILENKKVLLSFGENDPIVSKESFQKLASQLKSRDADVTVVETDAGHQVTMEEIDQVKEWLTF</sequence>